<gene>
    <name evidence="1" type="ORF">RHMOL_Rhmol04G0150000</name>
</gene>
<proteinExistence type="predicted"/>
<protein>
    <submittedName>
        <fullName evidence="1">Uncharacterized protein</fullName>
    </submittedName>
</protein>
<organism evidence="1 2">
    <name type="scientific">Rhododendron molle</name>
    <name type="common">Chinese azalea</name>
    <name type="synonym">Azalea mollis</name>
    <dbReference type="NCBI Taxonomy" id="49168"/>
    <lineage>
        <taxon>Eukaryota</taxon>
        <taxon>Viridiplantae</taxon>
        <taxon>Streptophyta</taxon>
        <taxon>Embryophyta</taxon>
        <taxon>Tracheophyta</taxon>
        <taxon>Spermatophyta</taxon>
        <taxon>Magnoliopsida</taxon>
        <taxon>eudicotyledons</taxon>
        <taxon>Gunneridae</taxon>
        <taxon>Pentapetalae</taxon>
        <taxon>asterids</taxon>
        <taxon>Ericales</taxon>
        <taxon>Ericaceae</taxon>
        <taxon>Ericoideae</taxon>
        <taxon>Rhodoreae</taxon>
        <taxon>Rhododendron</taxon>
    </lineage>
</organism>
<comment type="caution">
    <text evidence="1">The sequence shown here is derived from an EMBL/GenBank/DDBJ whole genome shotgun (WGS) entry which is preliminary data.</text>
</comment>
<dbReference type="Proteomes" id="UP001062846">
    <property type="component" value="Chromosome 4"/>
</dbReference>
<sequence length="76" mass="8721">MVVPIGPCHHGKPELQPLERLKIPMVREYVAKGKVNIDELYEEVVNVASDARKCYAEGLTEKFNDEEFTHMMFLDA</sequence>
<name>A0ACC0P0G3_RHOML</name>
<reference evidence="1" key="1">
    <citation type="submission" date="2022-02" db="EMBL/GenBank/DDBJ databases">
        <title>Plant Genome Project.</title>
        <authorList>
            <person name="Zhang R.-G."/>
        </authorList>
    </citation>
    <scope>NUCLEOTIDE SEQUENCE</scope>
    <source>
        <strain evidence="1">AT1</strain>
    </source>
</reference>
<dbReference type="EMBL" id="CM046391">
    <property type="protein sequence ID" value="KAI8559128.1"/>
    <property type="molecule type" value="Genomic_DNA"/>
</dbReference>
<accession>A0ACC0P0G3</accession>
<evidence type="ECO:0000313" key="1">
    <source>
        <dbReference type="EMBL" id="KAI8559128.1"/>
    </source>
</evidence>
<evidence type="ECO:0000313" key="2">
    <source>
        <dbReference type="Proteomes" id="UP001062846"/>
    </source>
</evidence>
<keyword evidence="2" id="KW-1185">Reference proteome</keyword>